<dbReference type="NCBIfam" id="TIGR01379">
    <property type="entry name" value="thiL"/>
    <property type="match status" value="1"/>
</dbReference>
<gene>
    <name evidence="1 4" type="primary">thiL</name>
    <name evidence="4" type="ORF">NWF35_11825</name>
</gene>
<keyword evidence="1" id="KW-0479">Metal-binding</keyword>
<feature type="binding site" evidence="1">
    <location>
        <position position="268"/>
    </location>
    <ligand>
        <name>substrate</name>
    </ligand>
</feature>
<feature type="binding site" evidence="1">
    <location>
        <position position="122"/>
    </location>
    <ligand>
        <name>Mg(2+)</name>
        <dbReference type="ChEBI" id="CHEBI:18420"/>
        <label>1</label>
    </ligand>
</feature>
<comment type="similarity">
    <text evidence="1">Belongs to the thiamine-monophosphate kinase family.</text>
</comment>
<feature type="binding site" evidence="1">
    <location>
        <begin position="121"/>
        <end position="122"/>
    </location>
    <ligand>
        <name>ATP</name>
        <dbReference type="ChEBI" id="CHEBI:30616"/>
    </ligand>
</feature>
<feature type="binding site" evidence="1">
    <location>
        <position position="74"/>
    </location>
    <ligand>
        <name>Mg(2+)</name>
        <dbReference type="ChEBI" id="CHEBI:18420"/>
        <label>4</label>
    </ligand>
</feature>
<dbReference type="Pfam" id="PF00586">
    <property type="entry name" value="AIRS"/>
    <property type="match status" value="1"/>
</dbReference>
<dbReference type="CDD" id="cd02194">
    <property type="entry name" value="ThiL"/>
    <property type="match status" value="1"/>
</dbReference>
<dbReference type="InterPro" id="IPR016188">
    <property type="entry name" value="PurM-like_N"/>
</dbReference>
<feature type="binding site" evidence="1">
    <location>
        <position position="104"/>
    </location>
    <ligand>
        <name>ATP</name>
        <dbReference type="ChEBI" id="CHEBI:30616"/>
    </ligand>
</feature>
<evidence type="ECO:0000259" key="3">
    <source>
        <dbReference type="Pfam" id="PF02769"/>
    </source>
</evidence>
<dbReference type="InterPro" id="IPR036676">
    <property type="entry name" value="PurM-like_C_sf"/>
</dbReference>
<dbReference type="EC" id="2.7.4.16" evidence="1"/>
<keyword evidence="1 4" id="KW-0418">Kinase</keyword>
<feature type="domain" description="PurM-like C-terminal" evidence="3">
    <location>
        <begin position="152"/>
        <end position="310"/>
    </location>
</feature>
<name>A0ABT8IP58_9BACL</name>
<keyword evidence="1" id="KW-0460">Magnesium</keyword>
<reference evidence="4" key="1">
    <citation type="submission" date="2022-08" db="EMBL/GenBank/DDBJ databases">
        <title>Polycladomyces zharkentsis sp. nov., a novel thermophilic CMC and starch-degrading bacterium isolated from a geothermal spring in Kazakhstan.</title>
        <authorList>
            <person name="Mashzhan A."/>
            <person name="Kistaubaeva A."/>
            <person name="Javier-Lopez R."/>
            <person name="Birkeland N.-K."/>
        </authorList>
    </citation>
    <scope>NUCLEOTIDE SEQUENCE</scope>
    <source>
        <strain evidence="4">KSR 13</strain>
    </source>
</reference>
<comment type="catalytic activity">
    <reaction evidence="1">
        <text>thiamine phosphate + ATP = thiamine diphosphate + ADP</text>
        <dbReference type="Rhea" id="RHEA:15913"/>
        <dbReference type="ChEBI" id="CHEBI:30616"/>
        <dbReference type="ChEBI" id="CHEBI:37575"/>
        <dbReference type="ChEBI" id="CHEBI:58937"/>
        <dbReference type="ChEBI" id="CHEBI:456216"/>
        <dbReference type="EC" id="2.7.4.16"/>
    </reaction>
</comment>
<dbReference type="InterPro" id="IPR006283">
    <property type="entry name" value="ThiL-like"/>
</dbReference>
<dbReference type="GO" id="GO:0009030">
    <property type="term" value="F:thiamine-phosphate kinase activity"/>
    <property type="evidence" value="ECO:0007669"/>
    <property type="project" value="UniProtKB-EC"/>
</dbReference>
<feature type="binding site" evidence="1">
    <location>
        <position position="148"/>
    </location>
    <ligand>
        <name>ATP</name>
        <dbReference type="ChEBI" id="CHEBI:30616"/>
    </ligand>
</feature>
<accession>A0ABT8IP58</accession>
<organism evidence="4 5">
    <name type="scientific">Polycladomyces subterraneus</name>
    <dbReference type="NCBI Taxonomy" id="1016997"/>
    <lineage>
        <taxon>Bacteria</taxon>
        <taxon>Bacillati</taxon>
        <taxon>Bacillota</taxon>
        <taxon>Bacilli</taxon>
        <taxon>Bacillales</taxon>
        <taxon>Thermoactinomycetaceae</taxon>
        <taxon>Polycladomyces</taxon>
    </lineage>
</organism>
<feature type="domain" description="PurM-like N-terminal" evidence="2">
    <location>
        <begin position="27"/>
        <end position="140"/>
    </location>
</feature>
<keyword evidence="1" id="KW-0067">ATP-binding</keyword>
<keyword evidence="1" id="KW-0784">Thiamine biosynthesis</keyword>
<feature type="binding site" evidence="1">
    <location>
        <position position="215"/>
    </location>
    <ligand>
        <name>Mg(2+)</name>
        <dbReference type="ChEBI" id="CHEBI:18420"/>
        <label>3</label>
    </ligand>
</feature>
<feature type="binding site" evidence="1">
    <location>
        <position position="45"/>
    </location>
    <ligand>
        <name>Mg(2+)</name>
        <dbReference type="ChEBI" id="CHEBI:18420"/>
        <label>1</label>
    </ligand>
</feature>
<feature type="binding site" evidence="1">
    <location>
        <position position="29"/>
    </location>
    <ligand>
        <name>Mg(2+)</name>
        <dbReference type="ChEBI" id="CHEBI:18420"/>
        <label>4</label>
    </ligand>
</feature>
<evidence type="ECO:0000256" key="1">
    <source>
        <dbReference type="HAMAP-Rule" id="MF_02128"/>
    </source>
</evidence>
<comment type="miscellaneous">
    <text evidence="1">Reaction mechanism of ThiL seems to utilize a direct, inline transfer of the gamma-phosphate of ATP to TMP rather than a phosphorylated enzyme intermediate.</text>
</comment>
<dbReference type="InterPro" id="IPR036921">
    <property type="entry name" value="PurM-like_N_sf"/>
</dbReference>
<feature type="binding site" evidence="1">
    <location>
        <position position="29"/>
    </location>
    <ligand>
        <name>Mg(2+)</name>
        <dbReference type="ChEBI" id="CHEBI:18420"/>
        <label>3</label>
    </ligand>
</feature>
<dbReference type="Proteomes" id="UP001174196">
    <property type="component" value="Unassembled WGS sequence"/>
</dbReference>
<evidence type="ECO:0000259" key="2">
    <source>
        <dbReference type="Pfam" id="PF00586"/>
    </source>
</evidence>
<proteinExistence type="inferred from homology"/>
<feature type="binding site" evidence="1">
    <location>
        <position position="44"/>
    </location>
    <ligand>
        <name>Mg(2+)</name>
        <dbReference type="ChEBI" id="CHEBI:18420"/>
        <label>1</label>
    </ligand>
</feature>
<keyword evidence="1 4" id="KW-0808">Transferase</keyword>
<dbReference type="RefSeq" id="WP_301239323.1">
    <property type="nucleotide sequence ID" value="NZ_JANRHH010000041.1"/>
</dbReference>
<dbReference type="EMBL" id="JANRHH010000041">
    <property type="protein sequence ID" value="MDN4594573.1"/>
    <property type="molecule type" value="Genomic_DNA"/>
</dbReference>
<keyword evidence="5" id="KW-1185">Reference proteome</keyword>
<dbReference type="SUPFAM" id="SSF56042">
    <property type="entry name" value="PurM C-terminal domain-like"/>
    <property type="match status" value="1"/>
</dbReference>
<feature type="binding site" evidence="1">
    <location>
        <position position="324"/>
    </location>
    <ligand>
        <name>substrate</name>
    </ligand>
</feature>
<sequence>MRDEFALIRLLTQYRPSSPPSVEVDVGDDAAVVHPLNRSLVITSDTMIETVHFLPETMQPADIGWKLAAANISDIAAMGGLPRYGVVSLAVPRHWETNALVDLYRGMYDLADRFGLVIVGGDTVKAPHDLTVTLTVIGEVEGGQALKRSAAREGDVVFLTGTVGDSSAGLHVLLNGNDGTKKRFADLIRAHRRPIPQVAAGRLLSSLGAGAAANDISDGLAQECWEIAEASGVRIVLEKDKIPLSDALIDYASQTGYDPYEWALYGGEDFQLVGCVPEAVFARLEQTAHNEGVNLYRIGWTERGKPAVEWKTDQGRTVLERRGYNHFTDG</sequence>
<dbReference type="InterPro" id="IPR010918">
    <property type="entry name" value="PurM-like_C_dom"/>
</dbReference>
<comment type="caution">
    <text evidence="4">The sequence shown here is derived from an EMBL/GenBank/DDBJ whole genome shotgun (WGS) entry which is preliminary data.</text>
</comment>
<dbReference type="PIRSF" id="PIRSF005303">
    <property type="entry name" value="Thiam_monoph_kin"/>
    <property type="match status" value="1"/>
</dbReference>
<feature type="binding site" evidence="1">
    <location>
        <position position="43"/>
    </location>
    <ligand>
        <name>Mg(2+)</name>
        <dbReference type="ChEBI" id="CHEBI:18420"/>
        <label>4</label>
    </ligand>
</feature>
<dbReference type="SUPFAM" id="SSF55326">
    <property type="entry name" value="PurM N-terminal domain-like"/>
    <property type="match status" value="1"/>
</dbReference>
<comment type="pathway">
    <text evidence="1">Cofactor biosynthesis; thiamine diphosphate biosynthesis; thiamine diphosphate from thiamine phosphate: step 1/1.</text>
</comment>
<dbReference type="Gene3D" id="3.90.650.10">
    <property type="entry name" value="PurM-like C-terminal domain"/>
    <property type="match status" value="1"/>
</dbReference>
<keyword evidence="1" id="KW-0547">Nucleotide-binding</keyword>
<evidence type="ECO:0000313" key="5">
    <source>
        <dbReference type="Proteomes" id="UP001174196"/>
    </source>
</evidence>
<feature type="binding site" evidence="1">
    <location>
        <position position="52"/>
    </location>
    <ligand>
        <name>substrate</name>
    </ligand>
</feature>
<dbReference type="Gene3D" id="3.30.1330.10">
    <property type="entry name" value="PurM-like, N-terminal domain"/>
    <property type="match status" value="1"/>
</dbReference>
<evidence type="ECO:0000313" key="4">
    <source>
        <dbReference type="EMBL" id="MDN4594573.1"/>
    </source>
</evidence>
<feature type="binding site" evidence="1">
    <location>
        <position position="218"/>
    </location>
    <ligand>
        <name>Mg(2+)</name>
        <dbReference type="ChEBI" id="CHEBI:18420"/>
        <label>5</label>
    </ligand>
</feature>
<dbReference type="PANTHER" id="PTHR30270:SF0">
    <property type="entry name" value="THIAMINE-MONOPHOSPHATE KINASE"/>
    <property type="match status" value="1"/>
</dbReference>
<dbReference type="Pfam" id="PF02769">
    <property type="entry name" value="AIRS_C"/>
    <property type="match status" value="1"/>
</dbReference>
<feature type="binding site" evidence="1">
    <location>
        <position position="74"/>
    </location>
    <ligand>
        <name>Mg(2+)</name>
        <dbReference type="ChEBI" id="CHEBI:18420"/>
        <label>2</label>
    </ligand>
</feature>
<comment type="function">
    <text evidence="1">Catalyzes the ATP-dependent phosphorylation of thiamine-monophosphate (TMP) to form thiamine-pyrophosphate (TPP), the active form of vitamin B1.</text>
</comment>
<protein>
    <recommendedName>
        <fullName evidence="1">Thiamine-monophosphate kinase</fullName>
        <shortName evidence="1">TMP kinase</shortName>
        <shortName evidence="1">Thiamine-phosphate kinase</shortName>
        <ecNumber evidence="1">2.7.4.16</ecNumber>
    </recommendedName>
</protein>
<feature type="binding site" evidence="1">
    <location>
        <position position="74"/>
    </location>
    <ligand>
        <name>Mg(2+)</name>
        <dbReference type="ChEBI" id="CHEBI:18420"/>
        <label>3</label>
    </ligand>
</feature>
<feature type="binding site" evidence="1">
    <location>
        <position position="45"/>
    </location>
    <ligand>
        <name>Mg(2+)</name>
        <dbReference type="ChEBI" id="CHEBI:18420"/>
        <label>2</label>
    </ligand>
</feature>
<dbReference type="HAMAP" id="MF_02128">
    <property type="entry name" value="TMP_kinase"/>
    <property type="match status" value="1"/>
</dbReference>
<feature type="binding site" evidence="1">
    <location>
        <position position="217"/>
    </location>
    <ligand>
        <name>ATP</name>
        <dbReference type="ChEBI" id="CHEBI:30616"/>
    </ligand>
</feature>
<dbReference type="PANTHER" id="PTHR30270">
    <property type="entry name" value="THIAMINE-MONOPHOSPHATE KINASE"/>
    <property type="match status" value="1"/>
</dbReference>